<keyword evidence="1" id="KW-1133">Transmembrane helix</keyword>
<comment type="caution">
    <text evidence="2">The sequence shown here is derived from an EMBL/GenBank/DDBJ whole genome shotgun (WGS) entry which is preliminary data.</text>
</comment>
<dbReference type="Proteomes" id="UP000580568">
    <property type="component" value="Unassembled WGS sequence"/>
</dbReference>
<dbReference type="RefSeq" id="WP_183279371.1">
    <property type="nucleotide sequence ID" value="NZ_BLZR01000001.1"/>
</dbReference>
<reference evidence="2 3" key="1">
    <citation type="submission" date="2020-07" db="EMBL/GenBank/DDBJ databases">
        <title>A new beta-1,3-glucan-decomposing anaerobic bacterium isolated from anoxic soil subjected to biological soil disinfestation.</title>
        <authorList>
            <person name="Ueki A."/>
            <person name="Tonouchi A."/>
        </authorList>
    </citation>
    <scope>NUCLEOTIDE SEQUENCE [LARGE SCALE GENOMIC DNA]</scope>
    <source>
        <strain evidence="2 3">TW1</strain>
    </source>
</reference>
<evidence type="ECO:0000313" key="2">
    <source>
        <dbReference type="EMBL" id="GFP78049.1"/>
    </source>
</evidence>
<feature type="transmembrane region" description="Helical" evidence="1">
    <location>
        <begin position="51"/>
        <end position="71"/>
    </location>
</feature>
<keyword evidence="1" id="KW-0812">Transmembrane</keyword>
<feature type="transmembrane region" description="Helical" evidence="1">
    <location>
        <begin position="100"/>
        <end position="121"/>
    </location>
</feature>
<gene>
    <name evidence="2" type="ORF">bsdtw1_04242</name>
</gene>
<evidence type="ECO:0008006" key="4">
    <source>
        <dbReference type="Google" id="ProtNLM"/>
    </source>
</evidence>
<proteinExistence type="predicted"/>
<dbReference type="AlphaFoldDB" id="A0A6V8SLD8"/>
<sequence length="133" mass="14094">MESSKERGCLITGILVLYFIGAIFSIFTFPINKLNQTLSPELSKQFATSNTSMAIATVLGVLTVVAILGVFLWNKIAIYVFIGLGVAHAINTLVSSGITAMTLLSAAISVAIPGAVGYVLIKRLSEDQGDEEL</sequence>
<evidence type="ECO:0000256" key="1">
    <source>
        <dbReference type="SAM" id="Phobius"/>
    </source>
</evidence>
<feature type="transmembrane region" description="Helical" evidence="1">
    <location>
        <begin position="76"/>
        <end position="94"/>
    </location>
</feature>
<accession>A0A6V8SLD8</accession>
<keyword evidence="3" id="KW-1185">Reference proteome</keyword>
<protein>
    <recommendedName>
        <fullName evidence="4">DUF4064 domain-containing protein</fullName>
    </recommendedName>
</protein>
<evidence type="ECO:0000313" key="3">
    <source>
        <dbReference type="Proteomes" id="UP000580568"/>
    </source>
</evidence>
<organism evidence="2 3">
    <name type="scientific">Clostridium fungisolvens</name>
    <dbReference type="NCBI Taxonomy" id="1604897"/>
    <lineage>
        <taxon>Bacteria</taxon>
        <taxon>Bacillati</taxon>
        <taxon>Bacillota</taxon>
        <taxon>Clostridia</taxon>
        <taxon>Eubacteriales</taxon>
        <taxon>Clostridiaceae</taxon>
        <taxon>Clostridium</taxon>
    </lineage>
</organism>
<name>A0A6V8SLD8_9CLOT</name>
<feature type="transmembrane region" description="Helical" evidence="1">
    <location>
        <begin position="9"/>
        <end position="31"/>
    </location>
</feature>
<keyword evidence="1" id="KW-0472">Membrane</keyword>
<dbReference type="EMBL" id="BLZR01000001">
    <property type="protein sequence ID" value="GFP78049.1"/>
    <property type="molecule type" value="Genomic_DNA"/>
</dbReference>